<organism evidence="7">
    <name type="scientific">marine sediment metagenome</name>
    <dbReference type="NCBI Taxonomy" id="412755"/>
    <lineage>
        <taxon>unclassified sequences</taxon>
        <taxon>metagenomes</taxon>
        <taxon>ecological metagenomes</taxon>
    </lineage>
</organism>
<dbReference type="EC" id="4.3.3.6" evidence="2"/>
<dbReference type="EMBL" id="BARW01012396">
    <property type="protein sequence ID" value="GAI83735.1"/>
    <property type="molecule type" value="Genomic_DNA"/>
</dbReference>
<evidence type="ECO:0000256" key="5">
    <source>
        <dbReference type="ARBA" id="ARBA00047992"/>
    </source>
</evidence>
<evidence type="ECO:0000256" key="2">
    <source>
        <dbReference type="ARBA" id="ARBA00012084"/>
    </source>
</evidence>
<dbReference type="GO" id="GO:0006520">
    <property type="term" value="P:amino acid metabolic process"/>
    <property type="evidence" value="ECO:0007669"/>
    <property type="project" value="TreeGrafter"/>
</dbReference>
<dbReference type="InterPro" id="IPR011060">
    <property type="entry name" value="RibuloseP-bd_barrel"/>
</dbReference>
<dbReference type="AlphaFoldDB" id="X1T842"/>
<sequence length="112" mass="11609">MAQAKEIGAPFELVAEIHNTGKLPVVNFAAGGVATPADAALMMQLGADGVFVGSGVFKSSNPEAIAKAIVKATTHFQNPEIIAEVSKNLGEAMPGLDIKQIPSEELLAPRGW</sequence>
<evidence type="ECO:0000256" key="3">
    <source>
        <dbReference type="ARBA" id="ARBA00022898"/>
    </source>
</evidence>
<comment type="caution">
    <text evidence="7">The sequence shown here is derived from an EMBL/GenBank/DDBJ whole genome shotgun (WGS) entry which is preliminary data.</text>
</comment>
<feature type="domain" description="Thiazole synthase ThiG" evidence="6">
    <location>
        <begin position="14"/>
        <end position="73"/>
    </location>
</feature>
<keyword evidence="4" id="KW-0704">Schiff base</keyword>
<evidence type="ECO:0000256" key="4">
    <source>
        <dbReference type="ARBA" id="ARBA00023270"/>
    </source>
</evidence>
<accession>X1T842</accession>
<gene>
    <name evidence="7" type="ORF">S12H4_23366</name>
</gene>
<proteinExistence type="predicted"/>
<dbReference type="SUPFAM" id="SSF51366">
    <property type="entry name" value="Ribulose-phoshate binding barrel"/>
    <property type="match status" value="1"/>
</dbReference>
<reference evidence="7" key="1">
    <citation type="journal article" date="2014" name="Front. Microbiol.">
        <title>High frequency of phylogenetically diverse reductive dehalogenase-homologous genes in deep subseafloor sedimentary metagenomes.</title>
        <authorList>
            <person name="Kawai M."/>
            <person name="Futagami T."/>
            <person name="Toyoda A."/>
            <person name="Takaki Y."/>
            <person name="Nishi S."/>
            <person name="Hori S."/>
            <person name="Arai W."/>
            <person name="Tsubouchi T."/>
            <person name="Morono Y."/>
            <person name="Uchiyama I."/>
            <person name="Ito T."/>
            <person name="Fujiyama A."/>
            <person name="Inagaki F."/>
            <person name="Takami H."/>
        </authorList>
    </citation>
    <scope>NUCLEOTIDE SEQUENCE</scope>
    <source>
        <strain evidence="7">Expedition CK06-06</strain>
    </source>
</reference>
<dbReference type="PROSITE" id="PS01235">
    <property type="entry name" value="PDXS_SNZ_1"/>
    <property type="match status" value="1"/>
</dbReference>
<keyword evidence="3" id="KW-0663">Pyridoxal phosphate</keyword>
<comment type="pathway">
    <text evidence="1">Cofactor biosynthesis; pyridoxal 5'-phosphate biosynthesis.</text>
</comment>
<dbReference type="GO" id="GO:0042823">
    <property type="term" value="P:pyridoxal phosphate biosynthetic process"/>
    <property type="evidence" value="ECO:0007669"/>
    <property type="project" value="InterPro"/>
</dbReference>
<dbReference type="GO" id="GO:0008615">
    <property type="term" value="P:pyridoxine biosynthetic process"/>
    <property type="evidence" value="ECO:0007669"/>
    <property type="project" value="TreeGrafter"/>
</dbReference>
<dbReference type="PANTHER" id="PTHR31829">
    <property type="entry name" value="PYRIDOXAL 5'-PHOSPHATE SYNTHASE SUBUNIT SNZ1-RELATED"/>
    <property type="match status" value="1"/>
</dbReference>
<evidence type="ECO:0000256" key="1">
    <source>
        <dbReference type="ARBA" id="ARBA00004737"/>
    </source>
</evidence>
<dbReference type="PROSITE" id="PS51129">
    <property type="entry name" value="PDXS_SNZ_2"/>
    <property type="match status" value="1"/>
</dbReference>
<evidence type="ECO:0000259" key="6">
    <source>
        <dbReference type="Pfam" id="PF05690"/>
    </source>
</evidence>
<name>X1T842_9ZZZZ</name>
<dbReference type="Gene3D" id="3.20.20.70">
    <property type="entry name" value="Aldolase class I"/>
    <property type="match status" value="1"/>
</dbReference>
<protein>
    <recommendedName>
        <fullName evidence="2">pyridoxal 5'-phosphate synthase (glutamine hydrolyzing)</fullName>
        <ecNumber evidence="2">4.3.3.6</ecNumber>
    </recommendedName>
</protein>
<comment type="catalytic activity">
    <reaction evidence="5">
        <text>aldehydo-D-ribose 5-phosphate + D-glyceraldehyde 3-phosphate + L-glutamine = pyridoxal 5'-phosphate + L-glutamate + phosphate + 3 H2O + H(+)</text>
        <dbReference type="Rhea" id="RHEA:31507"/>
        <dbReference type="ChEBI" id="CHEBI:15377"/>
        <dbReference type="ChEBI" id="CHEBI:15378"/>
        <dbReference type="ChEBI" id="CHEBI:29985"/>
        <dbReference type="ChEBI" id="CHEBI:43474"/>
        <dbReference type="ChEBI" id="CHEBI:58273"/>
        <dbReference type="ChEBI" id="CHEBI:58359"/>
        <dbReference type="ChEBI" id="CHEBI:59776"/>
        <dbReference type="ChEBI" id="CHEBI:597326"/>
        <dbReference type="EC" id="4.3.3.6"/>
    </reaction>
</comment>
<evidence type="ECO:0000313" key="7">
    <source>
        <dbReference type="EMBL" id="GAI83735.1"/>
    </source>
</evidence>
<dbReference type="GO" id="GO:0036381">
    <property type="term" value="F:pyridoxal 5'-phosphate synthase (glutamine hydrolysing) activity"/>
    <property type="evidence" value="ECO:0007669"/>
    <property type="project" value="UniProtKB-EC"/>
</dbReference>
<dbReference type="InterPro" id="IPR013785">
    <property type="entry name" value="Aldolase_TIM"/>
</dbReference>
<dbReference type="Pfam" id="PF05690">
    <property type="entry name" value="ThiG"/>
    <property type="match status" value="1"/>
</dbReference>
<dbReference type="InterPro" id="IPR033983">
    <property type="entry name" value="Thiazole_synthase_ThiG"/>
</dbReference>
<dbReference type="InterPro" id="IPR001852">
    <property type="entry name" value="PdxS/SNZ"/>
</dbReference>
<dbReference type="PANTHER" id="PTHR31829:SF0">
    <property type="entry name" value="PYRIDOXAL 5'-PHOSPHATE SYNTHASE SUBUNIT SNZ1-RELATED"/>
    <property type="match status" value="1"/>
</dbReference>